<evidence type="ECO:0000313" key="2">
    <source>
        <dbReference type="EMBL" id="GAG03240.1"/>
    </source>
</evidence>
<protein>
    <submittedName>
        <fullName evidence="2">Uncharacterized protein</fullName>
    </submittedName>
</protein>
<sequence>MGENGVTINGKKVHLVIYVLLFILVVASAVWNIAGVRAEKAIAAELETVPMAVQLYVERSTMSKKDFNEFRREYKQDFKDLRIFIEESAP</sequence>
<comment type="caution">
    <text evidence="2">The sequence shown here is derived from an EMBL/GenBank/DDBJ whole genome shotgun (WGS) entry which is preliminary data.</text>
</comment>
<dbReference type="EMBL" id="BARS01022720">
    <property type="protein sequence ID" value="GAG03240.1"/>
    <property type="molecule type" value="Genomic_DNA"/>
</dbReference>
<gene>
    <name evidence="2" type="ORF">S01H1_36280</name>
</gene>
<keyword evidence="1" id="KW-0472">Membrane</keyword>
<dbReference type="AlphaFoldDB" id="X0UCB7"/>
<keyword evidence="1" id="KW-1133">Transmembrane helix</keyword>
<accession>X0UCB7</accession>
<keyword evidence="1" id="KW-0812">Transmembrane</keyword>
<name>X0UCB7_9ZZZZ</name>
<organism evidence="2">
    <name type="scientific">marine sediment metagenome</name>
    <dbReference type="NCBI Taxonomy" id="412755"/>
    <lineage>
        <taxon>unclassified sequences</taxon>
        <taxon>metagenomes</taxon>
        <taxon>ecological metagenomes</taxon>
    </lineage>
</organism>
<proteinExistence type="predicted"/>
<evidence type="ECO:0000256" key="1">
    <source>
        <dbReference type="SAM" id="Phobius"/>
    </source>
</evidence>
<feature type="transmembrane region" description="Helical" evidence="1">
    <location>
        <begin position="15"/>
        <end position="34"/>
    </location>
</feature>
<reference evidence="2" key="1">
    <citation type="journal article" date="2014" name="Front. Microbiol.">
        <title>High frequency of phylogenetically diverse reductive dehalogenase-homologous genes in deep subseafloor sedimentary metagenomes.</title>
        <authorList>
            <person name="Kawai M."/>
            <person name="Futagami T."/>
            <person name="Toyoda A."/>
            <person name="Takaki Y."/>
            <person name="Nishi S."/>
            <person name="Hori S."/>
            <person name="Arai W."/>
            <person name="Tsubouchi T."/>
            <person name="Morono Y."/>
            <person name="Uchiyama I."/>
            <person name="Ito T."/>
            <person name="Fujiyama A."/>
            <person name="Inagaki F."/>
            <person name="Takami H."/>
        </authorList>
    </citation>
    <scope>NUCLEOTIDE SEQUENCE</scope>
    <source>
        <strain evidence="2">Expedition CK06-06</strain>
    </source>
</reference>